<dbReference type="Gene3D" id="3.90.950.20">
    <property type="entry name" value="CinA-like"/>
    <property type="match status" value="1"/>
</dbReference>
<evidence type="ECO:0000259" key="2">
    <source>
        <dbReference type="SMART" id="SM00852"/>
    </source>
</evidence>
<dbReference type="NCBIfam" id="TIGR00199">
    <property type="entry name" value="PncC_domain"/>
    <property type="match status" value="1"/>
</dbReference>
<dbReference type="OrthoDB" id="9801454at2"/>
<dbReference type="SMART" id="SM00852">
    <property type="entry name" value="MoCF_biosynth"/>
    <property type="match status" value="1"/>
</dbReference>
<feature type="domain" description="MoaB/Mog" evidence="2">
    <location>
        <begin position="23"/>
        <end position="199"/>
    </location>
</feature>
<dbReference type="InterPro" id="IPR036653">
    <property type="entry name" value="CinA-like_C"/>
</dbReference>
<accession>A0A1U7J1N1</accession>
<evidence type="ECO:0000313" key="3">
    <source>
        <dbReference type="EMBL" id="OKH45899.1"/>
    </source>
</evidence>
<dbReference type="Pfam" id="PF00994">
    <property type="entry name" value="MoCF_biosynth"/>
    <property type="match status" value="1"/>
</dbReference>
<dbReference type="Pfam" id="PF02464">
    <property type="entry name" value="CinA"/>
    <property type="match status" value="1"/>
</dbReference>
<evidence type="ECO:0000256" key="1">
    <source>
        <dbReference type="HAMAP-Rule" id="MF_00226"/>
    </source>
</evidence>
<dbReference type="PIRSF" id="PIRSF006728">
    <property type="entry name" value="CinA"/>
    <property type="match status" value="1"/>
</dbReference>
<gene>
    <name evidence="3" type="ORF">NIES30_18670</name>
</gene>
<comment type="similarity">
    <text evidence="1">Belongs to the CinA family.</text>
</comment>
<protein>
    <recommendedName>
        <fullName evidence="1">CinA-like protein</fullName>
    </recommendedName>
</protein>
<dbReference type="SUPFAM" id="SSF53218">
    <property type="entry name" value="Molybdenum cofactor biosynthesis proteins"/>
    <property type="match status" value="1"/>
</dbReference>
<dbReference type="InterPro" id="IPR036425">
    <property type="entry name" value="MoaB/Mog-like_dom_sf"/>
</dbReference>
<proteinExistence type="inferred from homology"/>
<dbReference type="HAMAP" id="MF_00226_B">
    <property type="entry name" value="CinA_B"/>
    <property type="match status" value="1"/>
</dbReference>
<dbReference type="InterPro" id="IPR008135">
    <property type="entry name" value="Competence-induced_CinA"/>
</dbReference>
<dbReference type="AlphaFoldDB" id="A0A1U7J1N1"/>
<dbReference type="EMBL" id="MRCG01000015">
    <property type="protein sequence ID" value="OKH45899.1"/>
    <property type="molecule type" value="Genomic_DNA"/>
</dbReference>
<dbReference type="InterPro" id="IPR050101">
    <property type="entry name" value="CinA"/>
</dbReference>
<dbReference type="SUPFAM" id="SSF142433">
    <property type="entry name" value="CinA-like"/>
    <property type="match status" value="1"/>
</dbReference>
<keyword evidence="4" id="KW-1185">Reference proteome</keyword>
<organism evidence="3 4">
    <name type="scientific">Phormidium tenue NIES-30</name>
    <dbReference type="NCBI Taxonomy" id="549789"/>
    <lineage>
        <taxon>Bacteria</taxon>
        <taxon>Bacillati</taxon>
        <taxon>Cyanobacteriota</taxon>
        <taxon>Cyanophyceae</taxon>
        <taxon>Oscillatoriophycideae</taxon>
        <taxon>Oscillatoriales</taxon>
        <taxon>Oscillatoriaceae</taxon>
        <taxon>Phormidium</taxon>
    </lineage>
</organism>
<dbReference type="RefSeq" id="WP_073609948.1">
    <property type="nucleotide sequence ID" value="NZ_MRCG01000015.1"/>
</dbReference>
<dbReference type="STRING" id="549789.NIES30_18670"/>
<dbReference type="Pfam" id="PF18146">
    <property type="entry name" value="CinA_KH"/>
    <property type="match status" value="1"/>
</dbReference>
<comment type="caution">
    <text evidence="3">The sequence shown here is derived from an EMBL/GenBank/DDBJ whole genome shotgun (WGS) entry which is preliminary data.</text>
</comment>
<sequence>MTPSPAFQPSETDNLPSGTRSAEIICVGTELLLGDILNGNAQFLAKELATLGIAHYYQTVVGDNPARIQQAVSTAAERFAKPSGTEAQLLLFTGGLGPTPDDLTIETLADLFGAPMIEHPDLLADIEAKFTARGRAMPPSNRKQALLPEGAMVLPNPQGTAPGIIWSPRPGLTLMTFPGVPREMQAMWKETAVPYLRAQGWVTTTIVSRMLRFWGISESALAEQVAAYLSQGNPTVAPYASKGEAKLRISARANSTAAALAKIEPVEAGIRALVGADCYGADDDTLASVVGKLLLARHQTVAVAESCTGGGLGQLLTDIAGSSAYFHGGVIAYDNQVKVNLLKVDAAVLEDQGAVSAIVAEQMALGAKALLQTDWALSITGIAGPDGGSETKPVGLVYIGLATPEGNVLTYKHEFSGYRGRDWVRQLSALSALDALRRNLL</sequence>
<dbReference type="PANTHER" id="PTHR13939">
    <property type="entry name" value="NICOTINAMIDE-NUCLEOTIDE AMIDOHYDROLASE PNCC"/>
    <property type="match status" value="1"/>
</dbReference>
<reference evidence="3 4" key="1">
    <citation type="submission" date="2016-11" db="EMBL/GenBank/DDBJ databases">
        <title>Draft Genome Sequences of Nine Cyanobacterial Strains from Diverse Habitats.</title>
        <authorList>
            <person name="Zhu T."/>
            <person name="Hou S."/>
            <person name="Lu X."/>
            <person name="Hess W.R."/>
        </authorList>
    </citation>
    <scope>NUCLEOTIDE SEQUENCE [LARGE SCALE GENOMIC DNA]</scope>
    <source>
        <strain evidence="3 4">NIES-30</strain>
    </source>
</reference>
<dbReference type="NCBIfam" id="NF001813">
    <property type="entry name" value="PRK00549.1"/>
    <property type="match status" value="1"/>
</dbReference>
<dbReference type="InterPro" id="IPR001453">
    <property type="entry name" value="MoaB/Mog_dom"/>
</dbReference>
<dbReference type="Proteomes" id="UP000185557">
    <property type="component" value="Unassembled WGS sequence"/>
</dbReference>
<dbReference type="NCBIfam" id="TIGR00200">
    <property type="entry name" value="cinA_nterm"/>
    <property type="match status" value="1"/>
</dbReference>
<dbReference type="CDD" id="cd00885">
    <property type="entry name" value="cinA"/>
    <property type="match status" value="1"/>
</dbReference>
<dbReference type="InterPro" id="IPR041424">
    <property type="entry name" value="CinA_KH"/>
</dbReference>
<name>A0A1U7J1N1_9CYAN</name>
<dbReference type="Gene3D" id="3.40.980.10">
    <property type="entry name" value="MoaB/Mog-like domain"/>
    <property type="match status" value="1"/>
</dbReference>
<dbReference type="InterPro" id="IPR008136">
    <property type="entry name" value="CinA_C"/>
</dbReference>
<dbReference type="Gene3D" id="3.30.70.2860">
    <property type="match status" value="1"/>
</dbReference>
<evidence type="ECO:0000313" key="4">
    <source>
        <dbReference type="Proteomes" id="UP000185557"/>
    </source>
</evidence>
<dbReference type="PANTHER" id="PTHR13939:SF0">
    <property type="entry name" value="NMN AMIDOHYDROLASE-LIKE PROTEIN YFAY"/>
    <property type="match status" value="1"/>
</dbReference>